<sequence length="93" mass="10393">MCKDLRGSFSLELRPANISVSSLWIVTALNESGSVNPAKSWVLPCSVIAVTTFFMTRPNAEIECLRDYQQFHGLGISASVYRLYPIMVRLDPI</sequence>
<evidence type="ECO:0000313" key="1">
    <source>
        <dbReference type="EMBL" id="CAB4851026.1"/>
    </source>
</evidence>
<dbReference type="AlphaFoldDB" id="A0A6J7BZ73"/>
<gene>
    <name evidence="1" type="ORF">UFOPK3278_01379</name>
</gene>
<dbReference type="EMBL" id="CAFBIX010000090">
    <property type="protein sequence ID" value="CAB4851026.1"/>
    <property type="molecule type" value="Genomic_DNA"/>
</dbReference>
<organism evidence="1">
    <name type="scientific">freshwater metagenome</name>
    <dbReference type="NCBI Taxonomy" id="449393"/>
    <lineage>
        <taxon>unclassified sequences</taxon>
        <taxon>metagenomes</taxon>
        <taxon>ecological metagenomes</taxon>
    </lineage>
</organism>
<proteinExistence type="predicted"/>
<protein>
    <submittedName>
        <fullName evidence="1">Unannotated protein</fullName>
    </submittedName>
</protein>
<reference evidence="1" key="1">
    <citation type="submission" date="2020-05" db="EMBL/GenBank/DDBJ databases">
        <authorList>
            <person name="Chiriac C."/>
            <person name="Salcher M."/>
            <person name="Ghai R."/>
            <person name="Kavagutti S V."/>
        </authorList>
    </citation>
    <scope>NUCLEOTIDE SEQUENCE</scope>
</reference>
<name>A0A6J7BZ73_9ZZZZ</name>
<accession>A0A6J7BZ73</accession>